<reference evidence="3 4" key="1">
    <citation type="submission" date="2018-12" db="EMBL/GenBank/DDBJ databases">
        <authorList>
            <person name="Li F."/>
        </authorList>
    </citation>
    <scope>NUCLEOTIDE SEQUENCE [LARGE SCALE GENOMIC DNA]</scope>
    <source>
        <strain evidence="3 4">8H24J-4-2</strain>
    </source>
</reference>
<keyword evidence="2" id="KW-0732">Signal</keyword>
<proteinExistence type="predicted"/>
<keyword evidence="1" id="KW-0472">Membrane</keyword>
<dbReference type="EMBL" id="RZNC01000001">
    <property type="protein sequence ID" value="RWZ67745.1"/>
    <property type="molecule type" value="Genomic_DNA"/>
</dbReference>
<feature type="chain" id="PRO_5018987042" description="DUF4190 domain-containing protein" evidence="2">
    <location>
        <begin position="26"/>
        <end position="222"/>
    </location>
</feature>
<feature type="transmembrane region" description="Helical" evidence="1">
    <location>
        <begin position="59"/>
        <end position="77"/>
    </location>
</feature>
<comment type="caution">
    <text evidence="3">The sequence shown here is derived from an EMBL/GenBank/DDBJ whole genome shotgun (WGS) entry which is preliminary data.</text>
</comment>
<feature type="signal peptide" evidence="2">
    <location>
        <begin position="1"/>
        <end position="25"/>
    </location>
</feature>
<evidence type="ECO:0008006" key="5">
    <source>
        <dbReference type="Google" id="ProtNLM"/>
    </source>
</evidence>
<accession>A0A444QDW2</accession>
<dbReference type="OrthoDB" id="5023965at2"/>
<name>A0A444QDW2_9MICO</name>
<dbReference type="RefSeq" id="WP_128496853.1">
    <property type="nucleotide sequence ID" value="NZ_RZNC01000001.1"/>
</dbReference>
<evidence type="ECO:0000256" key="1">
    <source>
        <dbReference type="SAM" id="Phobius"/>
    </source>
</evidence>
<evidence type="ECO:0000313" key="4">
    <source>
        <dbReference type="Proteomes" id="UP000288603"/>
    </source>
</evidence>
<evidence type="ECO:0000256" key="2">
    <source>
        <dbReference type="SAM" id="SignalP"/>
    </source>
</evidence>
<gene>
    <name evidence="3" type="ORF">ELQ92_00250</name>
</gene>
<keyword evidence="1" id="KW-1133">Transmembrane helix</keyword>
<protein>
    <recommendedName>
        <fullName evidence="5">DUF4190 domain-containing protein</fullName>
    </recommendedName>
</protein>
<dbReference type="AlphaFoldDB" id="A0A444QDW2"/>
<keyword evidence="1" id="KW-0812">Transmembrane</keyword>
<dbReference type="Proteomes" id="UP000288603">
    <property type="component" value="Unassembled WGS sequence"/>
</dbReference>
<feature type="transmembrane region" description="Helical" evidence="1">
    <location>
        <begin position="30"/>
        <end position="47"/>
    </location>
</feature>
<evidence type="ECO:0000313" key="3">
    <source>
        <dbReference type="EMBL" id="RWZ67745.1"/>
    </source>
</evidence>
<sequence>MSLLLGTAALIFALLGMLSAQSHHAAGISGAGVLAVGFGVAALRARANERLVARAGITFGVLSVGAMAWSVVSLMLASNGVVLPNVAFFDRLTASEQAITNTEYVLDDAPQPVSSVDAATGTAVTFADADAEWNGINVLLGTAAYTTLPSADGLWPTALAITTDGQTLLAPDGTPLVAIPAGTTVDYSVSPDRSSYVLTVTAVQFGTVGRYDSSTRTISLSQ</sequence>
<organism evidence="3 4">
    <name type="scientific">Labedella populi</name>
    <dbReference type="NCBI Taxonomy" id="2498850"/>
    <lineage>
        <taxon>Bacteria</taxon>
        <taxon>Bacillati</taxon>
        <taxon>Actinomycetota</taxon>
        <taxon>Actinomycetes</taxon>
        <taxon>Micrococcales</taxon>
        <taxon>Microbacteriaceae</taxon>
        <taxon>Labedella</taxon>
    </lineage>
</organism>
<keyword evidence="4" id="KW-1185">Reference proteome</keyword>